<dbReference type="RefSeq" id="WP_173124200.1">
    <property type="nucleotide sequence ID" value="NZ_JABRWJ010000004.1"/>
</dbReference>
<dbReference type="SUPFAM" id="SSF52047">
    <property type="entry name" value="RNI-like"/>
    <property type="match status" value="1"/>
</dbReference>
<dbReference type="Gene3D" id="3.80.10.10">
    <property type="entry name" value="Ribonuclease Inhibitor"/>
    <property type="match status" value="3"/>
</dbReference>
<dbReference type="SMART" id="SM00367">
    <property type="entry name" value="LRR_CC"/>
    <property type="match status" value="5"/>
</dbReference>
<sequence>MHMTHGGAGEYTMTFKIKFGIPFTNKTFTLHEPGKKAHAGVQMSTTQAMLDELPFKIRTRGTGHRAPQNPPPNVPVLPDNNTLNNPPLVPPVVNPPPNVAGNPPPQVVVTPPPNVDVNPPPNVVVKPPGVAKRDFMTTVAADAWVEIASNLNVGDKTNLRLLSKTAAYVGAAAIQSVKVRPADLAVTDANTQAMQHLSVNGLNSVHLTGDATGRIFTAADIARLPPSVTELNISNATLEAGAWQQLAAALPNLSSIKAHGAIVDDAAAHAIANCRNLTSLDLSGNQTIGTPGLTSIVGLPKLTTLNLSDSRIDHGGVQAIAASTSITTLNLARGDLGPLAAQVLATMGSLKNLNLEGNYLTNVGAQAIATGEAGASLVTLNLSNNLIGNLVSHRIAGMPSLRELNIQGNRLADRGAQAFSTSTSLVKLNLCDNGVGPDGARALLGSPTITDLNLADNALGDLGAAILARSRTITTLNLSNNDLQYIPTEFGTNATIATLALARNRINDPAELAELARIPTLVNLDLEGNGITDAGVAAIADSRSIKKLSLRNNQLGPLATIELARMPQLETPAL</sequence>
<dbReference type="InterPro" id="IPR001611">
    <property type="entry name" value="Leu-rich_rpt"/>
</dbReference>
<comment type="caution">
    <text evidence="5">The sequence shown here is derived from an EMBL/GenBank/DDBJ whole genome shotgun (WGS) entry which is preliminary data.</text>
</comment>
<keyword evidence="1" id="KW-0433">Leucine-rich repeat</keyword>
<evidence type="ECO:0000313" key="6">
    <source>
        <dbReference type="Proteomes" id="UP000737171"/>
    </source>
</evidence>
<feature type="region of interest" description="Disordered" evidence="3">
    <location>
        <begin position="60"/>
        <end position="80"/>
    </location>
</feature>
<evidence type="ECO:0000313" key="5">
    <source>
        <dbReference type="EMBL" id="NRF68499.1"/>
    </source>
</evidence>
<dbReference type="EMBL" id="JABRWJ010000004">
    <property type="protein sequence ID" value="NRF68499.1"/>
    <property type="molecule type" value="Genomic_DNA"/>
</dbReference>
<dbReference type="InterPro" id="IPR032675">
    <property type="entry name" value="LRR_dom_sf"/>
</dbReference>
<name>A0ABX2EIV0_9BURK</name>
<evidence type="ECO:0000256" key="3">
    <source>
        <dbReference type="SAM" id="MobiDB-lite"/>
    </source>
</evidence>
<dbReference type="InterPro" id="IPR006553">
    <property type="entry name" value="Leu-rich_rpt_Cys-con_subtyp"/>
</dbReference>
<accession>A0ABX2EIV0</accession>
<evidence type="ECO:0000256" key="1">
    <source>
        <dbReference type="ARBA" id="ARBA00022614"/>
    </source>
</evidence>
<dbReference type="Pfam" id="PF13516">
    <property type="entry name" value="LRR_6"/>
    <property type="match status" value="4"/>
</dbReference>
<gene>
    <name evidence="5" type="ORF">HLB44_16005</name>
</gene>
<dbReference type="PANTHER" id="PTHR45712">
    <property type="entry name" value="AGAP008170-PA"/>
    <property type="match status" value="1"/>
</dbReference>
<proteinExistence type="predicted"/>
<dbReference type="InterPro" id="IPR057207">
    <property type="entry name" value="FBXL15_LRR"/>
</dbReference>
<keyword evidence="6" id="KW-1185">Reference proteome</keyword>
<dbReference type="Pfam" id="PF13855">
    <property type="entry name" value="LRR_8"/>
    <property type="match status" value="1"/>
</dbReference>
<dbReference type="SMART" id="SM00368">
    <property type="entry name" value="LRR_RI"/>
    <property type="match status" value="8"/>
</dbReference>
<feature type="domain" description="F-box/LRR-repeat protein 15-like leucin rich repeat" evidence="4">
    <location>
        <begin position="200"/>
        <end position="331"/>
    </location>
</feature>
<organism evidence="5 6">
    <name type="scientific">Pseudaquabacterium terrae</name>
    <dbReference type="NCBI Taxonomy" id="2732868"/>
    <lineage>
        <taxon>Bacteria</taxon>
        <taxon>Pseudomonadati</taxon>
        <taxon>Pseudomonadota</taxon>
        <taxon>Betaproteobacteria</taxon>
        <taxon>Burkholderiales</taxon>
        <taxon>Sphaerotilaceae</taxon>
        <taxon>Pseudaquabacterium</taxon>
    </lineage>
</organism>
<dbReference type="Pfam" id="PF25372">
    <property type="entry name" value="DUF7885"/>
    <property type="match status" value="1"/>
</dbReference>
<keyword evidence="2" id="KW-0677">Repeat</keyword>
<evidence type="ECO:0000259" key="4">
    <source>
        <dbReference type="Pfam" id="PF25372"/>
    </source>
</evidence>
<reference evidence="5 6" key="1">
    <citation type="submission" date="2020-05" db="EMBL/GenBank/DDBJ databases">
        <title>Aquincola sp. isolate from soil.</title>
        <authorList>
            <person name="Han J."/>
            <person name="Kim D.-U."/>
        </authorList>
    </citation>
    <scope>NUCLEOTIDE SEQUENCE [LARGE SCALE GENOMIC DNA]</scope>
    <source>
        <strain evidence="5 6">S2</strain>
    </source>
</reference>
<protein>
    <recommendedName>
        <fullName evidence="4">F-box/LRR-repeat protein 15-like leucin rich repeat domain-containing protein</fullName>
    </recommendedName>
</protein>
<dbReference type="Proteomes" id="UP000737171">
    <property type="component" value="Unassembled WGS sequence"/>
</dbReference>
<dbReference type="InterPro" id="IPR050333">
    <property type="entry name" value="SLRP"/>
</dbReference>
<evidence type="ECO:0000256" key="2">
    <source>
        <dbReference type="ARBA" id="ARBA00022737"/>
    </source>
</evidence>
<dbReference type="PANTHER" id="PTHR45712:SF22">
    <property type="entry name" value="INSULIN-LIKE GROWTH FACTOR-BINDING PROTEIN COMPLEX ACID LABILE SUBUNIT"/>
    <property type="match status" value="1"/>
</dbReference>